<proteinExistence type="predicted"/>
<organism evidence="1 2">
    <name type="scientific">Paenibacillus alvei</name>
    <name type="common">Bacillus alvei</name>
    <dbReference type="NCBI Taxonomy" id="44250"/>
    <lineage>
        <taxon>Bacteria</taxon>
        <taxon>Bacillati</taxon>
        <taxon>Bacillota</taxon>
        <taxon>Bacilli</taxon>
        <taxon>Bacillales</taxon>
        <taxon>Paenibacillaceae</taxon>
        <taxon>Paenibacillus</taxon>
    </lineage>
</organism>
<evidence type="ECO:0000313" key="1">
    <source>
        <dbReference type="EMBL" id="NOJ73911.1"/>
    </source>
</evidence>
<sequence length="64" mass="7011">MSKVLDQVSQEVIDYCPSPCNSEIVFGQRVWKVGHVLCCSVPCMIQQAKVKSVIAGKENLNADS</sequence>
<dbReference type="AlphaFoldDB" id="A0AAP7DLM2"/>
<gene>
    <name evidence="1" type="ORF">HMI46_25695</name>
</gene>
<dbReference type="EMBL" id="JABFOR010000062">
    <property type="protein sequence ID" value="NOJ73911.1"/>
    <property type="molecule type" value="Genomic_DNA"/>
</dbReference>
<name>A0AAP7DLM2_PAEAL</name>
<dbReference type="RefSeq" id="WP_171419726.1">
    <property type="nucleotide sequence ID" value="NZ_JABFOR010000062.1"/>
</dbReference>
<accession>A0AAP7DLM2</accession>
<comment type="caution">
    <text evidence="1">The sequence shown here is derived from an EMBL/GenBank/DDBJ whole genome shotgun (WGS) entry which is preliminary data.</text>
</comment>
<protein>
    <submittedName>
        <fullName evidence="1">Uncharacterized protein</fullName>
    </submittedName>
</protein>
<dbReference type="Proteomes" id="UP000552038">
    <property type="component" value="Unassembled WGS sequence"/>
</dbReference>
<evidence type="ECO:0000313" key="2">
    <source>
        <dbReference type="Proteomes" id="UP000552038"/>
    </source>
</evidence>
<reference evidence="1 2" key="1">
    <citation type="submission" date="2020-05" db="EMBL/GenBank/DDBJ databases">
        <title>Whole genome sequencing and identification of novel metabolites from Paenibacillus alvei strain JR949.</title>
        <authorList>
            <person name="Rajendhran J."/>
            <person name="Sree Pranav P."/>
            <person name="Mahalakshmi B."/>
            <person name="Karthikeyan R."/>
        </authorList>
    </citation>
    <scope>NUCLEOTIDE SEQUENCE [LARGE SCALE GENOMIC DNA]</scope>
    <source>
        <strain evidence="1 2">JR949</strain>
    </source>
</reference>